<dbReference type="Pfam" id="PF02643">
    <property type="entry name" value="DUF192"/>
    <property type="match status" value="1"/>
</dbReference>
<name>A0A7T0LKU2_9ACTO</name>
<gene>
    <name evidence="1" type="ORF">ID810_09645</name>
</gene>
<dbReference type="Proteomes" id="UP000594637">
    <property type="component" value="Chromosome"/>
</dbReference>
<proteinExistence type="predicted"/>
<dbReference type="RefSeq" id="WP_166856103.1">
    <property type="nucleotide sequence ID" value="NZ_CP063989.1"/>
</dbReference>
<dbReference type="KEGG" id="arep:ID810_09645"/>
<dbReference type="InterPro" id="IPR003795">
    <property type="entry name" value="DUF192"/>
</dbReference>
<dbReference type="EMBL" id="CP063989">
    <property type="protein sequence ID" value="QPL04998.1"/>
    <property type="molecule type" value="Genomic_DNA"/>
</dbReference>
<evidence type="ECO:0000313" key="2">
    <source>
        <dbReference type="Proteomes" id="UP000594637"/>
    </source>
</evidence>
<evidence type="ECO:0000313" key="1">
    <source>
        <dbReference type="EMBL" id="QPL04998.1"/>
    </source>
</evidence>
<dbReference type="InterPro" id="IPR038695">
    <property type="entry name" value="Saro_0823-like_sf"/>
</dbReference>
<accession>A0A7T0LKU2</accession>
<protein>
    <submittedName>
        <fullName evidence="1">DUF192 domain-containing protein</fullName>
    </submittedName>
</protein>
<organism evidence="1 2">
    <name type="scientific">Actinomyces respiraculi</name>
    <dbReference type="NCBI Taxonomy" id="2744574"/>
    <lineage>
        <taxon>Bacteria</taxon>
        <taxon>Bacillati</taxon>
        <taxon>Actinomycetota</taxon>
        <taxon>Actinomycetes</taxon>
        <taxon>Actinomycetales</taxon>
        <taxon>Actinomycetaceae</taxon>
        <taxon>Actinomyces</taxon>
    </lineage>
</organism>
<sequence>MPQLFPTWASPTAPARLLIDGVDSGLPLWVTRNRKERNAGLLGTDGLDGALWIRGCNWIHTFGMRHAIDVVYVARSGRVRAVRTTRPGRLGAPRPTATAVVELPQGAAERAGIVVGSVLAVGQADDAGPTA</sequence>
<reference evidence="1 2" key="1">
    <citation type="submission" date="2020-11" db="EMBL/GenBank/DDBJ databases">
        <title>Actinomyces sp. ZJ750.</title>
        <authorList>
            <person name="Zhou J."/>
        </authorList>
    </citation>
    <scope>NUCLEOTIDE SEQUENCE [LARGE SCALE GENOMIC DNA]</scope>
    <source>
        <strain evidence="1 2">ZJ750</strain>
    </source>
</reference>
<keyword evidence="2" id="KW-1185">Reference proteome</keyword>
<dbReference type="Gene3D" id="2.60.120.1140">
    <property type="entry name" value="Protein of unknown function DUF192"/>
    <property type="match status" value="1"/>
</dbReference>
<dbReference type="AlphaFoldDB" id="A0A7T0LKU2"/>